<accession>A0ABY5IQA7</accession>
<sequence length="67" mass="7779">MGIFIIFEGEEASESKIDENKAKVLEDVNKTAKESFDHSFNISMNALRLTLEKHKDLEDDKKQEKKH</sequence>
<reference evidence="1" key="1">
    <citation type="submission" date="2022-07" db="EMBL/GenBank/DDBJ databases">
        <title>Isolation, identification, and degradation of a PFOSA degrading strain from sewage treatment plant.</title>
        <authorList>
            <person name="Zhang L."/>
            <person name="Huo Y."/>
        </authorList>
    </citation>
    <scope>NUCLEOTIDE SEQUENCE</scope>
    <source>
        <strain evidence="1">C1</strain>
    </source>
</reference>
<evidence type="ECO:0000313" key="1">
    <source>
        <dbReference type="EMBL" id="UUC44450.1"/>
    </source>
</evidence>
<keyword evidence="2" id="KW-1185">Reference proteome</keyword>
<dbReference type="RefSeq" id="WP_256550126.1">
    <property type="nucleotide sequence ID" value="NZ_CP101751.1"/>
</dbReference>
<dbReference type="EMBL" id="CP101751">
    <property type="protein sequence ID" value="UUC44450.1"/>
    <property type="molecule type" value="Genomic_DNA"/>
</dbReference>
<gene>
    <name evidence="1" type="ORF">NOX80_12495</name>
</gene>
<name>A0ABY5IQA7_9FLAO</name>
<proteinExistence type="predicted"/>
<protein>
    <submittedName>
        <fullName evidence="1">Uncharacterized protein</fullName>
    </submittedName>
</protein>
<dbReference type="Proteomes" id="UP001059844">
    <property type="component" value="Chromosome"/>
</dbReference>
<evidence type="ECO:0000313" key="2">
    <source>
        <dbReference type="Proteomes" id="UP001059844"/>
    </source>
</evidence>
<organism evidence="1 2">
    <name type="scientific">Flavobacterium cerinum</name>
    <dbReference type="NCBI Taxonomy" id="2502784"/>
    <lineage>
        <taxon>Bacteria</taxon>
        <taxon>Pseudomonadati</taxon>
        <taxon>Bacteroidota</taxon>
        <taxon>Flavobacteriia</taxon>
        <taxon>Flavobacteriales</taxon>
        <taxon>Flavobacteriaceae</taxon>
        <taxon>Flavobacterium</taxon>
    </lineage>
</organism>